<evidence type="ECO:0000256" key="8">
    <source>
        <dbReference type="ARBA" id="ARBA00023242"/>
    </source>
</evidence>
<dbReference type="PANTHER" id="PTHR24333:SF8">
    <property type="entry name" value="HOMEOBOX PROTEIN CEH-62"/>
    <property type="match status" value="1"/>
</dbReference>
<sequence>KMNTFSDSHRPTSFYIEDILLNKPKSLSAFTARGQESLSRELGGIPVASLLRPGPGLQDLGPYGGYLPTPAYLHQPFAHPAFAKPGEHPFFMPTGGGFHLPGLFQHDAPGKHCRRRKARTVFSDQQLNGLEKRFESQRYLSTPERVELANQLNLSETQVKTWFQNRRMKHKKTQKKGDDGEDEQSHSPQSGDVSNDMSGDVIRGGLHDEEEDSLDAPHHLTQQPQHHLEEGEVLNLSSTSCHIAGGVTSGITGGITSGVANIPHDVHDVMQHHRVRDDVESEEIDVVSDGDYPPIRGDLPR</sequence>
<keyword evidence="3" id="KW-0805">Transcription regulation</keyword>
<dbReference type="AlphaFoldDB" id="A0A097EU69"/>
<evidence type="ECO:0000256" key="3">
    <source>
        <dbReference type="ARBA" id="ARBA00023015"/>
    </source>
</evidence>
<dbReference type="InterPro" id="IPR001356">
    <property type="entry name" value="HD"/>
</dbReference>
<dbReference type="SMART" id="SM00389">
    <property type="entry name" value="HOX"/>
    <property type="match status" value="1"/>
</dbReference>
<evidence type="ECO:0000256" key="2">
    <source>
        <dbReference type="ARBA" id="ARBA00007916"/>
    </source>
</evidence>
<evidence type="ECO:0000259" key="13">
    <source>
        <dbReference type="PROSITE" id="PS50071"/>
    </source>
</evidence>
<dbReference type="PRINTS" id="PR00024">
    <property type="entry name" value="HOMEOBOX"/>
</dbReference>
<name>A0A097EU69_PLADU</name>
<keyword evidence="6" id="KW-0010">Activator</keyword>
<evidence type="ECO:0000256" key="5">
    <source>
        <dbReference type="ARBA" id="ARBA00023155"/>
    </source>
</evidence>
<dbReference type="GO" id="GO:0005634">
    <property type="term" value="C:nucleus"/>
    <property type="evidence" value="ECO:0007669"/>
    <property type="project" value="UniProtKB-SubCell"/>
</dbReference>
<feature type="domain" description="Homeobox" evidence="13">
    <location>
        <begin position="113"/>
        <end position="173"/>
    </location>
</feature>
<evidence type="ECO:0000256" key="11">
    <source>
        <dbReference type="RuleBase" id="RU000682"/>
    </source>
</evidence>
<feature type="DNA-binding region" description="Homeobox" evidence="10">
    <location>
        <begin position="115"/>
        <end position="174"/>
    </location>
</feature>
<keyword evidence="4 10" id="KW-0238">DNA-binding</keyword>
<dbReference type="GO" id="GO:0003677">
    <property type="term" value="F:DNA binding"/>
    <property type="evidence" value="ECO:0007669"/>
    <property type="project" value="UniProtKB-UniRule"/>
</dbReference>
<dbReference type="CDD" id="cd00086">
    <property type="entry name" value="homeodomain"/>
    <property type="match status" value="1"/>
</dbReference>
<dbReference type="InterPro" id="IPR009057">
    <property type="entry name" value="Homeodomain-like_sf"/>
</dbReference>
<dbReference type="Pfam" id="PF00046">
    <property type="entry name" value="Homeodomain"/>
    <property type="match status" value="1"/>
</dbReference>
<accession>A0A097EU69</accession>
<evidence type="ECO:0000256" key="4">
    <source>
        <dbReference type="ARBA" id="ARBA00023125"/>
    </source>
</evidence>
<dbReference type="Gene3D" id="1.10.10.60">
    <property type="entry name" value="Homeodomain-like"/>
    <property type="match status" value="1"/>
</dbReference>
<gene>
    <name evidence="14" type="primary">bsx</name>
</gene>
<dbReference type="InterPro" id="IPR020479">
    <property type="entry name" value="HD_metazoa"/>
</dbReference>
<dbReference type="FunFam" id="1.10.10.60:FF:000173">
    <property type="entry name" value="brain-specific homeobox protein homolog"/>
    <property type="match status" value="1"/>
</dbReference>
<dbReference type="InterPro" id="IPR050848">
    <property type="entry name" value="Homeobox_TF"/>
</dbReference>
<dbReference type="EMBL" id="KM199650">
    <property type="protein sequence ID" value="AIT11922.1"/>
    <property type="molecule type" value="mRNA"/>
</dbReference>
<feature type="region of interest" description="Disordered" evidence="12">
    <location>
        <begin position="163"/>
        <end position="204"/>
    </location>
</feature>
<organism evidence="14">
    <name type="scientific">Platynereis dumerilii</name>
    <name type="common">Dumeril's clam worm</name>
    <dbReference type="NCBI Taxonomy" id="6359"/>
    <lineage>
        <taxon>Eukaryota</taxon>
        <taxon>Metazoa</taxon>
        <taxon>Spiralia</taxon>
        <taxon>Lophotrochozoa</taxon>
        <taxon>Annelida</taxon>
        <taxon>Polychaeta</taxon>
        <taxon>Errantia</taxon>
        <taxon>Phyllodocida</taxon>
        <taxon>Nereididae</taxon>
        <taxon>Platynereis</taxon>
    </lineage>
</organism>
<dbReference type="SUPFAM" id="SSF46689">
    <property type="entry name" value="Homeodomain-like"/>
    <property type="match status" value="1"/>
</dbReference>
<evidence type="ECO:0000313" key="14">
    <source>
        <dbReference type="EMBL" id="AIT11922.1"/>
    </source>
</evidence>
<protein>
    <recommendedName>
        <fullName evidence="9">Brain-specific homeobox protein homolog</fullName>
    </recommendedName>
</protein>
<comment type="similarity">
    <text evidence="2">Belongs to the distal-less homeobox family.</text>
</comment>
<evidence type="ECO:0000256" key="10">
    <source>
        <dbReference type="PROSITE-ProRule" id="PRU00108"/>
    </source>
</evidence>
<dbReference type="PROSITE" id="PS00027">
    <property type="entry name" value="HOMEOBOX_1"/>
    <property type="match status" value="1"/>
</dbReference>
<evidence type="ECO:0000256" key="7">
    <source>
        <dbReference type="ARBA" id="ARBA00023163"/>
    </source>
</evidence>
<dbReference type="PROSITE" id="PS50071">
    <property type="entry name" value="HOMEOBOX_2"/>
    <property type="match status" value="1"/>
</dbReference>
<evidence type="ECO:0000256" key="1">
    <source>
        <dbReference type="ARBA" id="ARBA00004123"/>
    </source>
</evidence>
<keyword evidence="8 10" id="KW-0539">Nucleus</keyword>
<reference evidence="14" key="1">
    <citation type="journal article" date="2014" name="Cell">
        <title>Melatonin signaling controls circadian swimming behavior in marine zooplankton.</title>
        <authorList>
            <person name="Tosches M.A."/>
            <person name="Bucher D."/>
            <person name="Vopalensky P."/>
            <person name="Arendt D."/>
        </authorList>
    </citation>
    <scope>NUCLEOTIDE SEQUENCE</scope>
</reference>
<feature type="non-terminal residue" evidence="14">
    <location>
        <position position="1"/>
    </location>
</feature>
<keyword evidence="7" id="KW-0804">Transcription</keyword>
<evidence type="ECO:0000256" key="12">
    <source>
        <dbReference type="SAM" id="MobiDB-lite"/>
    </source>
</evidence>
<proteinExistence type="evidence at transcript level"/>
<evidence type="ECO:0000256" key="6">
    <source>
        <dbReference type="ARBA" id="ARBA00023159"/>
    </source>
</evidence>
<evidence type="ECO:0000256" key="9">
    <source>
        <dbReference type="ARBA" id="ARBA00073831"/>
    </source>
</evidence>
<keyword evidence="5 10" id="KW-0371">Homeobox</keyword>
<dbReference type="InterPro" id="IPR017970">
    <property type="entry name" value="Homeobox_CS"/>
</dbReference>
<comment type="subcellular location">
    <subcellularLocation>
        <location evidence="1 10 11">Nucleus</location>
    </subcellularLocation>
</comment>
<feature type="compositionally biased region" description="Polar residues" evidence="12">
    <location>
        <begin position="186"/>
        <end position="197"/>
    </location>
</feature>
<dbReference type="GO" id="GO:0000981">
    <property type="term" value="F:DNA-binding transcription factor activity, RNA polymerase II-specific"/>
    <property type="evidence" value="ECO:0007669"/>
    <property type="project" value="InterPro"/>
</dbReference>
<dbReference type="PANTHER" id="PTHR24333">
    <property type="entry name" value="HOMEO BOX HB9 LIKE A-RELATED"/>
    <property type="match status" value="1"/>
</dbReference>